<dbReference type="RefSeq" id="WP_237383590.1">
    <property type="nucleotide sequence ID" value="NZ_CP071793.1"/>
</dbReference>
<dbReference type="Gene3D" id="3.40.50.300">
    <property type="entry name" value="P-loop containing nucleotide triphosphate hydrolases"/>
    <property type="match status" value="1"/>
</dbReference>
<name>A0A8A4TWD4_SULCO</name>
<reference evidence="2" key="1">
    <citation type="submission" date="2021-03" db="EMBL/GenBank/DDBJ databases">
        <title>Acanthopleuribacteraceae sp. M133.</title>
        <authorList>
            <person name="Wang G."/>
        </authorList>
    </citation>
    <scope>NUCLEOTIDE SEQUENCE</scope>
    <source>
        <strain evidence="2">M133</strain>
    </source>
</reference>
<keyword evidence="3" id="KW-1185">Reference proteome</keyword>
<feature type="domain" description="Sulfotransferase" evidence="1">
    <location>
        <begin position="220"/>
        <end position="327"/>
    </location>
</feature>
<dbReference type="KEGG" id="scor:J3U87_13620"/>
<evidence type="ECO:0000313" key="3">
    <source>
        <dbReference type="Proteomes" id="UP000663929"/>
    </source>
</evidence>
<organism evidence="2 3">
    <name type="scientific">Sulfidibacter corallicola</name>
    <dbReference type="NCBI Taxonomy" id="2818388"/>
    <lineage>
        <taxon>Bacteria</taxon>
        <taxon>Pseudomonadati</taxon>
        <taxon>Acidobacteriota</taxon>
        <taxon>Holophagae</taxon>
        <taxon>Acanthopleuribacterales</taxon>
        <taxon>Acanthopleuribacteraceae</taxon>
        <taxon>Sulfidibacter</taxon>
    </lineage>
</organism>
<dbReference type="EMBL" id="CP071793">
    <property type="protein sequence ID" value="QTD53488.1"/>
    <property type="molecule type" value="Genomic_DNA"/>
</dbReference>
<proteinExistence type="predicted"/>
<evidence type="ECO:0000313" key="2">
    <source>
        <dbReference type="EMBL" id="QTD53488.1"/>
    </source>
</evidence>
<dbReference type="Pfam" id="PF00685">
    <property type="entry name" value="Sulfotransfer_1"/>
    <property type="match status" value="1"/>
</dbReference>
<dbReference type="SUPFAM" id="SSF52540">
    <property type="entry name" value="P-loop containing nucleoside triphosphate hydrolases"/>
    <property type="match status" value="1"/>
</dbReference>
<dbReference type="GO" id="GO:0008146">
    <property type="term" value="F:sulfotransferase activity"/>
    <property type="evidence" value="ECO:0007669"/>
    <property type="project" value="InterPro"/>
</dbReference>
<dbReference type="InterPro" id="IPR027417">
    <property type="entry name" value="P-loop_NTPase"/>
</dbReference>
<evidence type="ECO:0000259" key="1">
    <source>
        <dbReference type="Pfam" id="PF00685"/>
    </source>
</evidence>
<protein>
    <submittedName>
        <fullName evidence="2">Sulfotransferase domain-containing protein</fullName>
    </submittedName>
</protein>
<accession>A0A8A4TWD4</accession>
<gene>
    <name evidence="2" type="ORF">J3U87_13620</name>
</gene>
<sequence length="380" mass="43826">MLHATSELQKVLALLDGLGIHRVFDLDIFLTAYGHQKNIHYLPQCLPNGAPEHPLPFEEGRIRAVGARVLVQKKQLEPGFTRLRKLATECGIIHVEDDIAGCALRQSMDHQLLASYYDEAVKQGIMPGEKLDKEQEDAIARGIPPIFINTILKSGTGFFTKVFKDQLHMPQFFTTLRGSPNDYILPTYMKKFARGGAITVQHLDASAANLDTLADCGVKKIFLHIRDPRQATVSYLHHLENNLSGELFALRNWIHPFLPHNYPSLEWKEKVAWHARNHVITLIHWIQEWLYVADNDPRFDIMILDFNELRRDEAGTINKVMRFFDLGDRVTTSDIPDKKEVPHYRSGQSEEWRQVFNSREQAILWELIPERMSSRFDWQA</sequence>
<dbReference type="Proteomes" id="UP000663929">
    <property type="component" value="Chromosome"/>
</dbReference>
<dbReference type="InterPro" id="IPR000863">
    <property type="entry name" value="Sulfotransferase_dom"/>
</dbReference>
<dbReference type="AlphaFoldDB" id="A0A8A4TWD4"/>